<gene>
    <name evidence="2" type="ORF">A3G90_03000</name>
</gene>
<sequence length="354" mass="36370">MLVACAVILGSIGVYTTAQAANLTFISDTLTDSSPSAQSGHDISFTIATGSALVNTEDISITFPSGFTTVASTTVGDITVTVDGGADTATNFSAVGQVVSFDGIDATQGQVVRIVIAADAITNPASPQSYEIVVQLANADSDTGRPRVAIVQNVTVSAVVETTFVFTVNSTASSTAINGETTTGSTTATTIPFGVLQADTEYTLGQQLTVQTNAANGFVVTVEQDGNLESSTGADIDGFLNGEYTNTPTAWAAPSDSLLQENTWGHWGLTTNDSDLGGTFGTPNTGEFANGGSGDRWVAASTTPREIFSHDGPSDGTSQNTGLASVAYKVEITPLQEAGDDYTTTLMYIATPTF</sequence>
<organism evidence="2 3">
    <name type="scientific">Candidatus Kaiserbacteria bacterium RIFCSPLOWO2_12_FULL_45_26</name>
    <dbReference type="NCBI Taxonomy" id="1798525"/>
    <lineage>
        <taxon>Bacteria</taxon>
        <taxon>Candidatus Kaiseribacteriota</taxon>
    </lineage>
</organism>
<comment type="caution">
    <text evidence="2">The sequence shown here is derived from an EMBL/GenBank/DDBJ whole genome shotgun (WGS) entry which is preliminary data.</text>
</comment>
<evidence type="ECO:0008006" key="4">
    <source>
        <dbReference type="Google" id="ProtNLM"/>
    </source>
</evidence>
<dbReference type="Proteomes" id="UP000177325">
    <property type="component" value="Unassembled WGS sequence"/>
</dbReference>
<feature type="chain" id="PRO_5009524342" description="WxL domain-containing protein" evidence="1">
    <location>
        <begin position="21"/>
        <end position="354"/>
    </location>
</feature>
<dbReference type="EMBL" id="MFMM01000001">
    <property type="protein sequence ID" value="OGG85006.1"/>
    <property type="molecule type" value="Genomic_DNA"/>
</dbReference>
<feature type="signal peptide" evidence="1">
    <location>
        <begin position="1"/>
        <end position="20"/>
    </location>
</feature>
<keyword evidence="1" id="KW-0732">Signal</keyword>
<evidence type="ECO:0000313" key="2">
    <source>
        <dbReference type="EMBL" id="OGG85006.1"/>
    </source>
</evidence>
<protein>
    <recommendedName>
        <fullName evidence="4">WxL domain-containing protein</fullName>
    </recommendedName>
</protein>
<proteinExistence type="predicted"/>
<accession>A0A1F6FGM3</accession>
<evidence type="ECO:0000313" key="3">
    <source>
        <dbReference type="Proteomes" id="UP000177325"/>
    </source>
</evidence>
<reference evidence="2 3" key="1">
    <citation type="journal article" date="2016" name="Nat. Commun.">
        <title>Thousands of microbial genomes shed light on interconnected biogeochemical processes in an aquifer system.</title>
        <authorList>
            <person name="Anantharaman K."/>
            <person name="Brown C.T."/>
            <person name="Hug L.A."/>
            <person name="Sharon I."/>
            <person name="Castelle C.J."/>
            <person name="Probst A.J."/>
            <person name="Thomas B.C."/>
            <person name="Singh A."/>
            <person name="Wilkins M.J."/>
            <person name="Karaoz U."/>
            <person name="Brodie E.L."/>
            <person name="Williams K.H."/>
            <person name="Hubbard S.S."/>
            <person name="Banfield J.F."/>
        </authorList>
    </citation>
    <scope>NUCLEOTIDE SEQUENCE [LARGE SCALE GENOMIC DNA]</scope>
</reference>
<name>A0A1F6FGM3_9BACT</name>
<evidence type="ECO:0000256" key="1">
    <source>
        <dbReference type="SAM" id="SignalP"/>
    </source>
</evidence>
<dbReference type="AlphaFoldDB" id="A0A1F6FGM3"/>